<proteinExistence type="predicted"/>
<gene>
    <name evidence="1" type="ORF">J6TS1_26890</name>
</gene>
<accession>A0ABQ4KYU0</accession>
<sequence length="95" mass="11379">MKQKESWWLVQTSVERRGMGFRAFKPNLIRSAVGFDEHPVVIWEHAWKFRAYLRELFMKLKKVATRSLVLSDEGPFCLLTNKIQYSNRVEQEEYV</sequence>
<evidence type="ECO:0000313" key="2">
    <source>
        <dbReference type="Proteomes" id="UP000680670"/>
    </source>
</evidence>
<dbReference type="Proteomes" id="UP000680670">
    <property type="component" value="Unassembled WGS sequence"/>
</dbReference>
<evidence type="ECO:0000313" key="1">
    <source>
        <dbReference type="EMBL" id="GIN96819.1"/>
    </source>
</evidence>
<protein>
    <submittedName>
        <fullName evidence="1">Uncharacterized protein</fullName>
    </submittedName>
</protein>
<dbReference type="EMBL" id="BORJ01000006">
    <property type="protein sequence ID" value="GIN96819.1"/>
    <property type="molecule type" value="Genomic_DNA"/>
</dbReference>
<reference evidence="1 2" key="1">
    <citation type="submission" date="2021-03" db="EMBL/GenBank/DDBJ databases">
        <title>Antimicrobial resistance genes in bacteria isolated from Japanese honey, and their potential for conferring macrolide and lincosamide resistance in the American foulbrood pathogen Paenibacillus larvae.</title>
        <authorList>
            <person name="Okamoto M."/>
            <person name="Kumagai M."/>
            <person name="Kanamori H."/>
            <person name="Takamatsu D."/>
        </authorList>
    </citation>
    <scope>NUCLEOTIDE SEQUENCE [LARGE SCALE GENOMIC DNA]</scope>
    <source>
        <strain evidence="1 2">J6TS1</strain>
    </source>
</reference>
<comment type="caution">
    <text evidence="1">The sequence shown here is derived from an EMBL/GenBank/DDBJ whole genome shotgun (WGS) entry which is preliminary data.</text>
</comment>
<name>A0ABQ4KYU0_SIMTE</name>
<keyword evidence="2" id="KW-1185">Reference proteome</keyword>
<organism evidence="1 2">
    <name type="scientific">Siminovitchia terrae</name>
    <name type="common">Bacillus terrae</name>
    <dbReference type="NCBI Taxonomy" id="1914933"/>
    <lineage>
        <taxon>Bacteria</taxon>
        <taxon>Bacillati</taxon>
        <taxon>Bacillota</taxon>
        <taxon>Bacilli</taxon>
        <taxon>Bacillales</taxon>
        <taxon>Bacillaceae</taxon>
        <taxon>Siminovitchia</taxon>
    </lineage>
</organism>